<feature type="transmembrane region" description="Helical" evidence="6">
    <location>
        <begin position="188"/>
        <end position="206"/>
    </location>
</feature>
<sequence>MNLVNISMFALGLALFLYMIGSITYGVTVMGKRYSKHDANTHERKWGRRSIIITLAAFGLHAVYFILRWISAGHIPNSNMFEYLVLLAGLITIAFLILFAIYRTPVLGMFALPVTVVILIYASVYPWQTSPLIPQLQSNLLIIHVTTAALGEAFFAIGFAAGFIHLVRTVNYAGTGKTERREQRGLELVFWVILVFIGFVLMHFLFKGLGYQAEFNYPTEERGEVITKNVTYSMPPIVGPHQYEKVSMDTFLGTSEPWVEAPGWLKGINSASKLNTIIWSLLSGTALYWLVRLILRRKIGAAVQPATKDLDPELLDEISYRSIAIGFPIFTLGALIFAMIWAQIAWSRFWGWDPKEVWALITWLFYSYYLHIRLSKGWIGKPSSWLAVVGFIIVMFTLIGVNLLIAGLHAYAGV</sequence>
<dbReference type="Pfam" id="PF01578">
    <property type="entry name" value="Cytochrom_C_asm"/>
    <property type="match status" value="1"/>
</dbReference>
<feature type="transmembrane region" description="Helical" evidence="6">
    <location>
        <begin position="277"/>
        <end position="295"/>
    </location>
</feature>
<feature type="transmembrane region" description="Helical" evidence="6">
    <location>
        <begin position="386"/>
        <end position="412"/>
    </location>
</feature>
<name>A0A8J4H4A1_9BACL</name>
<organism evidence="8 9">
    <name type="scientific">Xylanibacillus composti</name>
    <dbReference type="NCBI Taxonomy" id="1572762"/>
    <lineage>
        <taxon>Bacteria</taxon>
        <taxon>Bacillati</taxon>
        <taxon>Bacillota</taxon>
        <taxon>Bacilli</taxon>
        <taxon>Bacillales</taxon>
        <taxon>Paenibacillaceae</taxon>
        <taxon>Xylanibacillus</taxon>
    </lineage>
</organism>
<feature type="transmembrane region" description="Helical" evidence="6">
    <location>
        <begin position="323"/>
        <end position="345"/>
    </location>
</feature>
<evidence type="ECO:0000256" key="4">
    <source>
        <dbReference type="ARBA" id="ARBA00022989"/>
    </source>
</evidence>
<evidence type="ECO:0000256" key="3">
    <source>
        <dbReference type="ARBA" id="ARBA00022748"/>
    </source>
</evidence>
<dbReference type="InterPro" id="IPR002541">
    <property type="entry name" value="Cyt_c_assembly"/>
</dbReference>
<evidence type="ECO:0000256" key="1">
    <source>
        <dbReference type="ARBA" id="ARBA00004141"/>
    </source>
</evidence>
<dbReference type="RefSeq" id="WP_244865113.1">
    <property type="nucleotide sequence ID" value="NZ_BOVK01000027.1"/>
</dbReference>
<gene>
    <name evidence="8" type="primary">resC</name>
    <name evidence="8" type="ORF">XYCOK13_21940</name>
</gene>
<evidence type="ECO:0000313" key="8">
    <source>
        <dbReference type="EMBL" id="GIQ69370.1"/>
    </source>
</evidence>
<dbReference type="AlphaFoldDB" id="A0A8J4H4A1"/>
<keyword evidence="9" id="KW-1185">Reference proteome</keyword>
<feature type="transmembrane region" description="Helical" evidence="6">
    <location>
        <begin position="83"/>
        <end position="102"/>
    </location>
</feature>
<reference evidence="8" key="1">
    <citation type="submission" date="2021-04" db="EMBL/GenBank/DDBJ databases">
        <title>Draft genome sequence of Xylanibacillus composti strain K13.</title>
        <authorList>
            <person name="Uke A."/>
            <person name="Chhe C."/>
            <person name="Baramee S."/>
            <person name="Kosugi A."/>
        </authorList>
    </citation>
    <scope>NUCLEOTIDE SEQUENCE</scope>
    <source>
        <strain evidence="8">K13</strain>
    </source>
</reference>
<dbReference type="InterPro" id="IPR045062">
    <property type="entry name" value="Cyt_c_biogenesis_CcsA/CcmC"/>
</dbReference>
<evidence type="ECO:0000313" key="9">
    <source>
        <dbReference type="Proteomes" id="UP000677918"/>
    </source>
</evidence>
<dbReference type="GO" id="GO:0017004">
    <property type="term" value="P:cytochrome complex assembly"/>
    <property type="evidence" value="ECO:0007669"/>
    <property type="project" value="UniProtKB-KW"/>
</dbReference>
<dbReference type="NCBIfam" id="TIGR03144">
    <property type="entry name" value="cytochr_II_ccsB"/>
    <property type="match status" value="1"/>
</dbReference>
<feature type="transmembrane region" description="Helical" evidence="6">
    <location>
        <begin position="51"/>
        <end position="71"/>
    </location>
</feature>
<dbReference type="Proteomes" id="UP000677918">
    <property type="component" value="Unassembled WGS sequence"/>
</dbReference>
<feature type="transmembrane region" description="Helical" evidence="6">
    <location>
        <begin position="140"/>
        <end position="167"/>
    </location>
</feature>
<evidence type="ECO:0000256" key="2">
    <source>
        <dbReference type="ARBA" id="ARBA00022692"/>
    </source>
</evidence>
<keyword evidence="2 6" id="KW-0812">Transmembrane</keyword>
<evidence type="ECO:0000259" key="7">
    <source>
        <dbReference type="Pfam" id="PF01578"/>
    </source>
</evidence>
<feature type="transmembrane region" description="Helical" evidence="6">
    <location>
        <begin position="357"/>
        <end position="374"/>
    </location>
</feature>
<proteinExistence type="predicted"/>
<dbReference type="GO" id="GO:0020037">
    <property type="term" value="F:heme binding"/>
    <property type="evidence" value="ECO:0007669"/>
    <property type="project" value="InterPro"/>
</dbReference>
<feature type="domain" description="Cytochrome c assembly protein" evidence="7">
    <location>
        <begin position="281"/>
        <end position="409"/>
    </location>
</feature>
<comment type="caution">
    <text evidence="8">The sequence shown here is derived from an EMBL/GenBank/DDBJ whole genome shotgun (WGS) entry which is preliminary data.</text>
</comment>
<dbReference type="PANTHER" id="PTHR30071:SF1">
    <property type="entry name" value="CYTOCHROME B_B6 PROTEIN-RELATED"/>
    <property type="match status" value="1"/>
</dbReference>
<dbReference type="GO" id="GO:0005886">
    <property type="term" value="C:plasma membrane"/>
    <property type="evidence" value="ECO:0007669"/>
    <property type="project" value="TreeGrafter"/>
</dbReference>
<dbReference type="EMBL" id="BOVK01000027">
    <property type="protein sequence ID" value="GIQ69370.1"/>
    <property type="molecule type" value="Genomic_DNA"/>
</dbReference>
<dbReference type="PANTHER" id="PTHR30071">
    <property type="entry name" value="HEME EXPORTER PROTEIN C"/>
    <property type="match status" value="1"/>
</dbReference>
<feature type="transmembrane region" description="Helical" evidence="6">
    <location>
        <begin position="6"/>
        <end position="30"/>
    </location>
</feature>
<keyword evidence="3" id="KW-0201">Cytochrome c-type biogenesis</keyword>
<protein>
    <submittedName>
        <fullName evidence="8">C-type cytochrome biogenesis protein CcsB</fullName>
    </submittedName>
</protein>
<keyword evidence="5 6" id="KW-0472">Membrane</keyword>
<keyword evidence="4 6" id="KW-1133">Transmembrane helix</keyword>
<comment type="subcellular location">
    <subcellularLocation>
        <location evidence="1">Membrane</location>
        <topology evidence="1">Multi-pass membrane protein</topology>
    </subcellularLocation>
</comment>
<dbReference type="InterPro" id="IPR017562">
    <property type="entry name" value="Cyt_c_biogenesis_CcsA"/>
</dbReference>
<feature type="transmembrane region" description="Helical" evidence="6">
    <location>
        <begin position="109"/>
        <end position="128"/>
    </location>
</feature>
<evidence type="ECO:0000256" key="6">
    <source>
        <dbReference type="SAM" id="Phobius"/>
    </source>
</evidence>
<evidence type="ECO:0000256" key="5">
    <source>
        <dbReference type="ARBA" id="ARBA00023136"/>
    </source>
</evidence>
<accession>A0A8J4H4A1</accession>